<accession>A0A3R6CII8</accession>
<dbReference type="InterPro" id="IPR002656">
    <property type="entry name" value="Acyl_transf_3_dom"/>
</dbReference>
<dbReference type="Proteomes" id="UP000285820">
    <property type="component" value="Unassembled WGS sequence"/>
</dbReference>
<evidence type="ECO:0000256" key="1">
    <source>
        <dbReference type="SAM" id="Phobius"/>
    </source>
</evidence>
<proteinExistence type="predicted"/>
<gene>
    <name evidence="3" type="ORF">DWY29_10225</name>
</gene>
<protein>
    <submittedName>
        <fullName evidence="3">Acyltransferase</fullName>
    </submittedName>
</protein>
<dbReference type="Pfam" id="PF01757">
    <property type="entry name" value="Acyl_transf_3"/>
    <property type="match status" value="1"/>
</dbReference>
<feature type="transmembrane region" description="Helical" evidence="1">
    <location>
        <begin position="187"/>
        <end position="204"/>
    </location>
</feature>
<keyword evidence="1" id="KW-0472">Membrane</keyword>
<feature type="transmembrane region" description="Helical" evidence="1">
    <location>
        <begin position="156"/>
        <end position="175"/>
    </location>
</feature>
<comment type="caution">
    <text evidence="3">The sequence shown here is derived from an EMBL/GenBank/DDBJ whole genome shotgun (WGS) entry which is preliminary data.</text>
</comment>
<feature type="transmembrane region" description="Helical" evidence="1">
    <location>
        <begin position="79"/>
        <end position="99"/>
    </location>
</feature>
<dbReference type="GO" id="GO:0016747">
    <property type="term" value="F:acyltransferase activity, transferring groups other than amino-acyl groups"/>
    <property type="evidence" value="ECO:0007669"/>
    <property type="project" value="InterPro"/>
</dbReference>
<evidence type="ECO:0000259" key="2">
    <source>
        <dbReference type="Pfam" id="PF01757"/>
    </source>
</evidence>
<dbReference type="EMBL" id="QRUN01000013">
    <property type="protein sequence ID" value="RGR67730.1"/>
    <property type="molecule type" value="Genomic_DNA"/>
</dbReference>
<dbReference type="AlphaFoldDB" id="A0A3R6CII8"/>
<name>A0A3R6CII8_9FIRM</name>
<keyword evidence="3" id="KW-0808">Transferase</keyword>
<dbReference type="RefSeq" id="WP_118126261.1">
    <property type="nucleotide sequence ID" value="NZ_QRUN01000013.1"/>
</dbReference>
<reference evidence="3 4" key="1">
    <citation type="submission" date="2018-08" db="EMBL/GenBank/DDBJ databases">
        <title>A genome reference for cultivated species of the human gut microbiota.</title>
        <authorList>
            <person name="Zou Y."/>
            <person name="Xue W."/>
            <person name="Luo G."/>
        </authorList>
    </citation>
    <scope>NUCLEOTIDE SEQUENCE [LARGE SCALE GENOMIC DNA]</scope>
    <source>
        <strain evidence="3 4">AF24-4</strain>
    </source>
</reference>
<sequence length="214" mass="24805">MEAVNTKNRINYISGMKAFMLLIIFLIHAGVRGNQISQRACDFLFVISGYLIAYKHLYASEDIRVFSYIKNKIVKFYPLYFICCIVCAVCFEEFNAFYINLKSGFISLGLNLALLQSWTQNPYTFNSVSWFLSSLLGVYFVAPFALKLFKKVKSKYGYVLLLAIVWLVRFLLEYFNGKLYYINSNHFPVFSILTSIGGMLLFPLSKDIKNNFWC</sequence>
<feature type="transmembrane region" description="Helical" evidence="1">
    <location>
        <begin position="128"/>
        <end position="149"/>
    </location>
</feature>
<evidence type="ECO:0000313" key="3">
    <source>
        <dbReference type="EMBL" id="RGR67730.1"/>
    </source>
</evidence>
<keyword evidence="1" id="KW-1133">Transmembrane helix</keyword>
<organism evidence="3 4">
    <name type="scientific">Roseburia inulinivorans</name>
    <dbReference type="NCBI Taxonomy" id="360807"/>
    <lineage>
        <taxon>Bacteria</taxon>
        <taxon>Bacillati</taxon>
        <taxon>Bacillota</taxon>
        <taxon>Clostridia</taxon>
        <taxon>Lachnospirales</taxon>
        <taxon>Lachnospiraceae</taxon>
        <taxon>Roseburia</taxon>
    </lineage>
</organism>
<keyword evidence="1" id="KW-0812">Transmembrane</keyword>
<feature type="domain" description="Acyltransferase 3" evidence="2">
    <location>
        <begin position="11"/>
        <end position="211"/>
    </location>
</feature>
<feature type="transmembrane region" description="Helical" evidence="1">
    <location>
        <begin position="12"/>
        <end position="31"/>
    </location>
</feature>
<evidence type="ECO:0000313" key="4">
    <source>
        <dbReference type="Proteomes" id="UP000285820"/>
    </source>
</evidence>
<keyword evidence="3" id="KW-0012">Acyltransferase</keyword>
<feature type="transmembrane region" description="Helical" evidence="1">
    <location>
        <begin position="43"/>
        <end position="59"/>
    </location>
</feature>